<comment type="similarity">
    <text evidence="2">Belongs to the dynein heavy chain family.</text>
</comment>
<organism evidence="20 21">
    <name type="scientific">Dufourea novaeangliae</name>
    <name type="common">Sweat bee</name>
    <dbReference type="NCBI Taxonomy" id="178035"/>
    <lineage>
        <taxon>Eukaryota</taxon>
        <taxon>Metazoa</taxon>
        <taxon>Ecdysozoa</taxon>
        <taxon>Arthropoda</taxon>
        <taxon>Hexapoda</taxon>
        <taxon>Insecta</taxon>
        <taxon>Pterygota</taxon>
        <taxon>Neoptera</taxon>
        <taxon>Endopterygota</taxon>
        <taxon>Hymenoptera</taxon>
        <taxon>Apocrita</taxon>
        <taxon>Aculeata</taxon>
        <taxon>Apoidea</taxon>
        <taxon>Anthophila</taxon>
        <taxon>Halictidae</taxon>
        <taxon>Rophitinae</taxon>
        <taxon>Dufourea</taxon>
    </lineage>
</organism>
<dbReference type="GO" id="GO:0031514">
    <property type="term" value="C:motile cilium"/>
    <property type="evidence" value="ECO:0007669"/>
    <property type="project" value="UniProtKB-ARBA"/>
</dbReference>
<dbReference type="InterPro" id="IPR035699">
    <property type="entry name" value="AAA_6"/>
</dbReference>
<keyword evidence="21" id="KW-1185">Reference proteome</keyword>
<feature type="coiled-coil region" evidence="17">
    <location>
        <begin position="3712"/>
        <end position="3798"/>
    </location>
</feature>
<dbReference type="FunFam" id="1.10.8.710:FF:000002">
    <property type="entry name" value="dynein heavy chain 17, axonemal"/>
    <property type="match status" value="1"/>
</dbReference>
<evidence type="ECO:0000256" key="13">
    <source>
        <dbReference type="ARBA" id="ARBA00023273"/>
    </source>
</evidence>
<proteinExistence type="inferred from homology"/>
<evidence type="ECO:0000256" key="15">
    <source>
        <dbReference type="ARBA" id="ARBA00063032"/>
    </source>
</evidence>
<dbReference type="Gene3D" id="1.20.920.20">
    <property type="match status" value="1"/>
</dbReference>
<name>A0A154PNN1_DUFNO</name>
<keyword evidence="12" id="KW-0206">Cytoskeleton</keyword>
<dbReference type="PANTHER" id="PTHR22878">
    <property type="entry name" value="DYNEIN HEAVY CHAIN 6, AXONEMAL-LIKE-RELATED"/>
    <property type="match status" value="1"/>
</dbReference>
<dbReference type="InterPro" id="IPR041466">
    <property type="entry name" value="Dynein_AAA5_ext"/>
</dbReference>
<dbReference type="Proteomes" id="UP000076502">
    <property type="component" value="Unassembled WGS sequence"/>
</dbReference>
<dbReference type="FunFam" id="3.40.50.300:FF:000049">
    <property type="entry name" value="Dynein, axonemal, heavy chain 5"/>
    <property type="match status" value="1"/>
</dbReference>
<dbReference type="Gene3D" id="6.10.140.1060">
    <property type="match status" value="1"/>
</dbReference>
<evidence type="ECO:0000256" key="4">
    <source>
        <dbReference type="ARBA" id="ARBA00022701"/>
    </source>
</evidence>
<dbReference type="FunFam" id="1.20.1270.280:FF:000005">
    <property type="entry name" value="Dynein axonemal heavy chain 10"/>
    <property type="match status" value="1"/>
</dbReference>
<evidence type="ECO:0000256" key="7">
    <source>
        <dbReference type="ARBA" id="ARBA00022840"/>
    </source>
</evidence>
<dbReference type="InterPro" id="IPR041589">
    <property type="entry name" value="DNAH3_AAA_lid_1"/>
</dbReference>
<keyword evidence="5" id="KW-0677">Repeat</keyword>
<comment type="subunit">
    <text evidence="15">The I1 inner arm complex (also known as the f dynein complex) is a two-headed isoform composed of two heavy chains (1-alpha and 1-beta), three intermediate chains and three light chains. I1 occupies a specific position proximal to the first radial spoke and repeats every 96 nm along the length of the axoneme.</text>
</comment>
<dbReference type="FunFam" id="1.10.8.720:FF:000005">
    <property type="entry name" value="Dynein axonemal heavy chain 10"/>
    <property type="match status" value="1"/>
</dbReference>
<dbReference type="Pfam" id="PF08385">
    <property type="entry name" value="DHC_N1"/>
    <property type="match status" value="2"/>
</dbReference>
<feature type="coiled-coil region" evidence="17">
    <location>
        <begin position="1115"/>
        <end position="1149"/>
    </location>
</feature>
<comment type="function">
    <text evidence="14">Force generating protein of eukaryotic cilia and flagella. Produces force towards the minus ends of microtubules. Dynein has ATPase activity; the force-producing power stroke is thought to occur on release of ADP. Required for assembly of the I1 inner arm complex and its targeting to the appropriate axoneme location. Also required for phototaxis.</text>
</comment>
<feature type="compositionally biased region" description="Polar residues" evidence="18">
    <location>
        <begin position="182"/>
        <end position="192"/>
    </location>
</feature>
<dbReference type="Gene3D" id="1.20.1270.280">
    <property type="match status" value="1"/>
</dbReference>
<dbReference type="Gene3D" id="1.10.472.130">
    <property type="match status" value="1"/>
</dbReference>
<dbReference type="FunFam" id="1.10.8.1220:FF:000001">
    <property type="entry name" value="Dynein axonemal heavy chain 5"/>
    <property type="match status" value="1"/>
</dbReference>
<evidence type="ECO:0000256" key="14">
    <source>
        <dbReference type="ARBA" id="ARBA00054075"/>
    </source>
</evidence>
<feature type="region of interest" description="Disordered" evidence="18">
    <location>
        <begin position="132"/>
        <end position="163"/>
    </location>
</feature>
<dbReference type="InterPro" id="IPR042219">
    <property type="entry name" value="AAA_lid_11_sf"/>
</dbReference>
<dbReference type="Gene3D" id="3.20.180.20">
    <property type="entry name" value="Dynein heavy chain, N-terminal domain 2"/>
    <property type="match status" value="1"/>
</dbReference>
<dbReference type="Pfam" id="PF17857">
    <property type="entry name" value="AAA_lid_1"/>
    <property type="match status" value="1"/>
</dbReference>
<keyword evidence="10" id="KW-0969">Cilium</keyword>
<feature type="compositionally biased region" description="Acidic residues" evidence="18">
    <location>
        <begin position="193"/>
        <end position="218"/>
    </location>
</feature>
<dbReference type="InterPro" id="IPR013594">
    <property type="entry name" value="Dynein_heavy_tail"/>
</dbReference>
<dbReference type="InterPro" id="IPR013602">
    <property type="entry name" value="Dynein_heavy_linker"/>
</dbReference>
<dbReference type="Pfam" id="PF12774">
    <property type="entry name" value="AAA_6"/>
    <property type="match status" value="1"/>
</dbReference>
<evidence type="ECO:0000256" key="9">
    <source>
        <dbReference type="ARBA" id="ARBA00023054"/>
    </source>
</evidence>
<sequence length="4923" mass="568406">MNIVQSDVDVTEDEEKDELDDDVDLSSRHSIIHMDYRLQWIRDRVMKFLGIAGHELLFYKLLNANNRYYEDKLLNFLILDLYGVTDLERKVIFFYKTYHTEVVQEEVTVWESVHANKLATLTALAMKGKSRRFNDGKNKKDSKKVLKPKPSKKKVKKSKSKLPKSDTSEVFTLLEQSTMTLQSYQPSRISTISDDETEEEEEEGAGEEEEEETEEEFLERDTSSTTPPPKSEQKYMAKKKMIERVRYTPVIHIICGEVDGGRADLQDVTLFYFLRTTDEGVPSFDSEKECLEEITRYLVVGSLHGKFLVSLKRMFTQVFKPLVQNQFRGPQFVDVSQVPEESDDDELLNSTQIMQSRSSVFRRPSEFRRVSLAVKKMQHETEENDDDKSARVYHQGAKEPGSLRAENFKKREEKYAKNLSAVSFNEMAEDETEEDPVRIRMHDQSKKDILTYLNNLITGVEWTLEHIEGDILLTMPNIPELEDSQVTEEMLETNTEVIKQLEDVIMSWGVHIQKVLESFQTKVVQGKGPLAEYSYWQDRDTGLLMLVEQLKTPMARRILGLLNKVLSPIASNFEYFYADLWKYYMEARDNVRFLQTLHRYFKLIAESDDFKSAMQSIQSLTEGLRMIWVLSPYYSSEEKMMGLMERISWQLCQTVINNLSVKDLFKKPLEEILQKTENAHVMLRRWKISYLNVREEIELSGKGSRWEFDQKKLFKGTEYIAFVCKDLNQVASVLQDFYNIFGPYLKSIISDPAQIDTIIKRVSRLILPIQDADFNVYDEFNKENWEATISLFYEEVRFLENEARFFIDECFMVLISAEQALEVLLMFKNMKTRASIQEQLSRKFDVIVQQFNKEVSAVEGIYNRGKRNPPLLTYHPPMAGAIFWVRQLFHRLRRPVLTLQKVPELKHSQLKLVAFSQYLEVGKQMKAFEESKFHTWVDNAQVVVLNTMKKSILRIVQSEPDKGVLTFPDSEKRMKNVQTIHVSRKAKTRDFGSPGSTPLGSVHKGEHLLSKPSIWEHTSRAASSAMAGSKGQLREMKQEQKGIASAYKEKVSMASVSMDKGTSQAIKMTWTEFMSGSLLIECQLRFQVNFNWEVFEIIHEAELMEQLGFELSPAIKEVSIQKDRLRKDLDALQRVIDQYNTMIDKMEKADIQLLKTILLDIEKHIQPGVMRINWDSLNILDLAHNCEKLLKNLSSIMDQVNHMKNDLDKRITADIQRYNLFCLPSEKFESDVILPCKVYFQEIHSRRKEVVTWMRKLYESTSPLLMKLESLVLGTATGKSSAMQLFYEKYEKILFSAFIRSVVQNIEVFNNTLTGSKPIFQVEAVLIASEAVLRPSPSEMYNIILQNVKGMVEELKGFPRWMNGTCLECKPQKRMDSGDYVTFSFFEDVMSIQVVNDSILAIQTTAQKLLADCWHYLLRWKKYSNLWTFDKTLAAEKFDATSPTLFQYDEKFTFYENILEELNEIDSHYDLNCIRINLRSLLSGIEKHAKEWKQVLGNFLLAQTVEGMNELRLIIENFRTEVELVITGLDRFTSVMQAISDIKKTAVQAEVRFKTYQETFKTCRHHGISFPEEEEQMAYDLQRDWESLYLGALYRASTLESTSDRFSDMTKEQIDNFVDELKQFATDFEENGPGSVGEQLEHGLKKMDEYGKKITKLEDRRQGMINSELLFDLPATNYSVFLNVKKDYEGMEGLYDMYKEQKKARDQWAQTLWVNLNPQQLIDGMDHFIRQFRKLPEYVRKFNIGQTLDADMKSFKNSVPLFIELKNEAMRERHWKELMRKTGQYFDMNPDRFTLDNMFAMELGKYQDIAKEIVMNAVKELSIEKGLKDLNEVWKTMQFTVVKHYKGTEDRGFILGPIDELNQVLEDNMMNVNGMAASQFIGPFLSTVQKWENIMHTISEVLELWVQLQKKWLYLEGIFVGGDIRLQLPDEAKKFDEIDKSFRKIMTDTSKRVFVLDCCMISGRKDEFESMIHGLDKCQKSLTDYLNSKRAVFPRFTFLSDDELLNILGSGVPTAIQEHVGKMFDNLDKFRLEHSTTDNVMATALISCENEVMDFRNPVLAEGKIEEWMVVATEEMKKSNRYLTKKAVYDYGKVRRPRTEWMLDFQGMMILAADQIWWTAEVENVFVKISHGEKRAMKEYLKQLNDQLNEVVTLMGGETLTNNDRKKFDMVLTIDVHMRDIIEGFVRDSIIDPMEFEWESQLRFYWVHDLDNVWMHQCTGTFEYGYEYMGLNGRLVVTPLTDRIYLTITQALSMHLGGAPAGPAGTGKTETTKDLAKALGLLCIVTNCGEGMDYVAIGKTLSGLAQCGAWGCFDEFNRIDISVLSVISTQLQTIRSALQVKANRFRFEGQDINLDTKVGIFITMNPGYAGRTELPESVKALFRPVVCIVPDNELICQIKLFSSGFLTAKVLAKKMTVLYNLAREQLSKQNHYDFGLRALKSVLNMAGQLKRTSGDLEENVVLMRALRDMNLPKFIYDDVPLFMGLIADLFPDLSCPRVHYPDLNEAINQVLEQHGYSVLEEQIDKVVQLYEVMMTRHSTMVVGPTGGGKTVVIETLCKAQTRLGRPTKLYTLNPKACTVVELYGVLDPATRDWTDGLLSNIFREVNKPLEADSNELRYILFDGDVDALWIENMNSVMDDNKLLTLANQERIRMLNHCSLLFEVGDLQYASPATVSRAGMVYVDPKNLGYQPYMDKWVRSKNETDQEQLNGMCEKYVDGAIELIIHGMLGLQAVKPLRMIIPQTGLNMVTQLCYVFDGLLSVLNEVSTKVTEDEDRLVEQNISREEVLEAMYIQACYWSLGATLIAENKSDFDDYMKKTAGFMLVQDTPEKLATVRYLPVTFKMLYDYHLDIEQNVWIPWAYLVPRYIHDRQKNFSDILVPTVDTLRTTWFVMTMNKLDRPALLVGETGTSKTAIIQEFLRNLSSEKYNQLLINFSSRTTSMDVQRNIEAVVEKRTRETFGPPPGKRLLVFVDDMNMPVVDTYGTQQPIALLKFLFEKGGFYDRGKDLNLKYMKDLCYLAAMGKPGGGRNEVDPRFISMFSVYNVTIPSEETLNYIYTSILNGHLEIFDEDVQTISDILVPITLELYQVVTTELLPTPSKFHYLFNMRDLSRIVAGLLQSHPEYLSTTKQILRLWRNEFTRVICDRLINEEDQNLVATRIKEKIEEKWEEDRTDLIAYTLRDPLLFGDFRNAINEDDPRFYEDLLDYEAVYSLFLEIYEDYNERSTTKLHMVLFNDALEHLTRVHRTLRMHRGHALVIGIGGSGKKSVINLAAFAAQFKTYEISLSRGYNETTFREDMKSLYNRVGVNMERIVFVFTSSHIVDESFLELVNNMLMTGVVPSLFNDEEKDEIVNLCRDKAKEAGFGVNKENVWSYFVKTSMSNLRIALCMSPSGDLLRTRCRNYPGLVNSTTIDWMFPWPEQALVAVANATLRDNPNVPQEYKEKLVEHMVYVHKTVCEHTIEFQTKLRRRNYVTPKHYLDFIDTYLNLLLETKDYINSQCERLSGGLKKIAEASVTLGELNEILAVQRVKVADQTRNCEQLLASIGESTDIAMEKKQLSVEKRQEIETQRKIINKEQTEARQALAEAQPALEAARMALSELEKADITEIRSFATPPEPVQIVSECVAMLRGIKEISWKSAKGMMSDPAFLRTLQEMNCDKITLKTQQAVKAHLRKTTKLDQMQNISKAGFGLYKFVLAVLDYCAVFREVKPKIDRVTELEAESERARKALEREERELRRIEKAIGELNIKYENAMGERQKLQEETDILQRRLIAADKLINGLSSENERWKKELESLHGEIEMIVGNCVLSAGFLAYSGPFSYEYRNQMLYEEWKNSIVEKRIPLIENFKIDTQLSNDVEISTWSSEGLPPDELSVQNGILTTRASRFPVCIDPQQQALNWIKKKEQKKNLKVLSFTDPDFLKQVELAIKYGLPILFQDVDEVDPVLDNVLSKNIQNVSGRMFVLLGDKEVDYDPKFRMYLTTKMSNPIFDPALYAKATVINYMVTLGGLEDQLLSVVVRTERPDVEEQRERLIVETSENKNLLKQLEDSLLREIASNQGNMLDNLDLVETLESTKSSADDVMRKLYLGEVTAADVNKLRDGYRPVAKRGAILFFVLADMATVNSMYQYSLISYVEVFGYSLKKALPDPTLQKRLQNIILTLTKNVYDYGCTGIFERHKLLFSFQICTRLEQSMENVSQKELDFFIKGSIALEKATMANPTEWLPTTGWVDMLKLSKDFPETFGLLPSELEEYDEEWEKWYDLDAPESVEFPLDYSTKLKPFEKLMLIRCFRVDRVYRGIVNYISEIMGEQYITPPHVSFDMIFEQSTPTMPVVFILSPGSDPTSELMKLADGYGSGGKFKYLSLGQGQESTAIELLEIAVTRGQWLMLQNCHLLLSFSKELEKLLENLGKPHPDFRLWLTTDPTPNFPIGILQQSLKVVTEPPSGLKLNLENTYFKMSLQTLESCNHPVYKHLIYVLAFYHAVVQERRRYDKIGWNINYDFNESDFNVCTTILDTYLTKALQANDTRIPWNSLKYLIGEVMYGGRVIDNYDRRVSHTYMDEYFGDFLFDVFQPFHFYHNQHVDYVIPEEGERDDYLKFIEELPLVNTPEVFGLHPNAEIGYFTQAVKEVWNNLIELQPQTEVSSTGISKDEFIEHIAKEVLDKVPAEFDLIKVKKTFGVAVTPIAIVLFQELERFNKLIRTMKRTLSQLRKAIAGEIGMDNMLENISTALYNGVLPTEWARLAPDTRKSLAGWMEHFEKRIHQYANWASGSEPVVLWLAGLHIPETYLAALVQMSCRRNSWSLDRSLTYTAVSRFTRPEQVEERPDQGCYVSGLYLEGARWDMVDQCLKRSRPKVLVEELPILIIIPIEAHRLRLQNTFKTPVYTTSNRRNAMGVGLVFEANLATSEDISHWVLQGVCLILNTD</sequence>
<dbReference type="Pfam" id="PF17852">
    <property type="entry name" value="Dynein_AAA_lid"/>
    <property type="match status" value="1"/>
</dbReference>
<dbReference type="Pfam" id="PF12777">
    <property type="entry name" value="MT"/>
    <property type="match status" value="1"/>
</dbReference>
<dbReference type="InterPro" id="IPR024743">
    <property type="entry name" value="Dynein_HC_stalk"/>
</dbReference>
<evidence type="ECO:0000256" key="12">
    <source>
        <dbReference type="ARBA" id="ARBA00023212"/>
    </source>
</evidence>
<dbReference type="Pfam" id="PF12780">
    <property type="entry name" value="AAA_8"/>
    <property type="match status" value="1"/>
</dbReference>
<dbReference type="SMART" id="SM00382">
    <property type="entry name" value="AAA"/>
    <property type="match status" value="3"/>
</dbReference>
<dbReference type="GO" id="GO:0045505">
    <property type="term" value="F:dynein intermediate chain binding"/>
    <property type="evidence" value="ECO:0007669"/>
    <property type="project" value="InterPro"/>
</dbReference>
<dbReference type="FunFam" id="3.40.50.300:FF:000063">
    <property type="entry name" value="dynein heavy chain 6, axonemal"/>
    <property type="match status" value="1"/>
</dbReference>
<dbReference type="GO" id="GO:0051959">
    <property type="term" value="F:dynein light intermediate chain binding"/>
    <property type="evidence" value="ECO:0007669"/>
    <property type="project" value="InterPro"/>
</dbReference>
<keyword evidence="8" id="KW-0243">Dynein</keyword>
<dbReference type="Gene3D" id="1.20.58.1120">
    <property type="match status" value="1"/>
</dbReference>
<dbReference type="FunFam" id="3.40.50.300:FF:000153">
    <property type="entry name" value="Dynein axonemal heavy chain 1"/>
    <property type="match status" value="1"/>
</dbReference>
<feature type="compositionally biased region" description="Acidic residues" evidence="18">
    <location>
        <begin position="9"/>
        <end position="21"/>
    </location>
</feature>
<dbReference type="EMBL" id="KQ435007">
    <property type="protein sequence ID" value="KZC13452.1"/>
    <property type="molecule type" value="Genomic_DNA"/>
</dbReference>
<dbReference type="Gene3D" id="1.20.140.100">
    <property type="entry name" value="Dynein heavy chain, N-terminal domain 2"/>
    <property type="match status" value="1"/>
</dbReference>
<dbReference type="Pfam" id="PF03028">
    <property type="entry name" value="Dynein_heavy"/>
    <property type="match status" value="1"/>
</dbReference>
<dbReference type="InterPro" id="IPR042222">
    <property type="entry name" value="Dynein_2_N"/>
</dbReference>
<reference evidence="20 21" key="1">
    <citation type="submission" date="2015-07" db="EMBL/GenBank/DDBJ databases">
        <title>The genome of Dufourea novaeangliae.</title>
        <authorList>
            <person name="Pan H."/>
            <person name="Kapheim K."/>
        </authorList>
    </citation>
    <scope>NUCLEOTIDE SEQUENCE [LARGE SCALE GENOMIC DNA]</scope>
    <source>
        <strain evidence="20">0120121106</strain>
        <tissue evidence="20">Whole body</tissue>
    </source>
</reference>
<dbReference type="FunFam" id="3.10.490.20:FF:000006">
    <property type="entry name" value="Dynein axonemal heavy chain 10"/>
    <property type="match status" value="1"/>
</dbReference>
<dbReference type="FunFam" id="1.20.140.100:FF:000001">
    <property type="entry name" value="dynein heavy chain 17, axonemal"/>
    <property type="match status" value="1"/>
</dbReference>
<feature type="region of interest" description="Disordered" evidence="18">
    <location>
        <begin position="1"/>
        <end position="21"/>
    </location>
</feature>
<evidence type="ECO:0000256" key="1">
    <source>
        <dbReference type="ARBA" id="ARBA00004430"/>
    </source>
</evidence>
<feature type="compositionally biased region" description="Basic residues" evidence="18">
    <location>
        <begin position="140"/>
        <end position="162"/>
    </location>
</feature>
<dbReference type="Gene3D" id="1.10.8.720">
    <property type="entry name" value="Region D6 of dynein motor"/>
    <property type="match status" value="1"/>
</dbReference>
<evidence type="ECO:0000259" key="19">
    <source>
        <dbReference type="SMART" id="SM00382"/>
    </source>
</evidence>
<keyword evidence="7" id="KW-0067">ATP-binding</keyword>
<dbReference type="InterPro" id="IPR043160">
    <property type="entry name" value="Dynein_C_barrel"/>
</dbReference>
<dbReference type="Pfam" id="PF18198">
    <property type="entry name" value="AAA_lid_11"/>
    <property type="match status" value="1"/>
</dbReference>
<evidence type="ECO:0000256" key="18">
    <source>
        <dbReference type="SAM" id="MobiDB-lite"/>
    </source>
</evidence>
<dbReference type="Pfam" id="PF08393">
    <property type="entry name" value="DHC_N2"/>
    <property type="match status" value="1"/>
</dbReference>
<dbReference type="GO" id="GO:0070286">
    <property type="term" value="P:axonemal dynein complex assembly"/>
    <property type="evidence" value="ECO:0007669"/>
    <property type="project" value="UniProtKB-ARBA"/>
</dbReference>
<dbReference type="InterPro" id="IPR003593">
    <property type="entry name" value="AAA+_ATPase"/>
</dbReference>
<dbReference type="FunFam" id="3.40.50.300:FF:002141">
    <property type="entry name" value="Dynein heavy chain"/>
    <property type="match status" value="1"/>
</dbReference>
<dbReference type="FunFam" id="3.40.50.300:FF:000884">
    <property type="entry name" value="Dynein axonemal heavy chain 10"/>
    <property type="match status" value="1"/>
</dbReference>
<dbReference type="Gene3D" id="1.10.8.710">
    <property type="match status" value="1"/>
</dbReference>
<feature type="domain" description="AAA+ ATPase" evidence="19">
    <location>
        <begin position="2256"/>
        <end position="2392"/>
    </location>
</feature>
<dbReference type="InterPro" id="IPR041228">
    <property type="entry name" value="Dynein_C"/>
</dbReference>
<dbReference type="FunFam" id="1.20.58.1120:FF:000008">
    <property type="entry name" value="Dynein heavy chain 10, axonemal"/>
    <property type="match status" value="1"/>
</dbReference>
<dbReference type="InterPro" id="IPR043157">
    <property type="entry name" value="Dynein_AAA1S"/>
</dbReference>
<keyword evidence="13" id="KW-0966">Cell projection</keyword>
<evidence type="ECO:0000256" key="2">
    <source>
        <dbReference type="ARBA" id="ARBA00008887"/>
    </source>
</evidence>
<dbReference type="Gene3D" id="1.10.8.1220">
    <property type="match status" value="1"/>
</dbReference>
<dbReference type="Gene3D" id="3.40.50.300">
    <property type="entry name" value="P-loop containing nucleotide triphosphate hydrolases"/>
    <property type="match status" value="5"/>
</dbReference>
<evidence type="ECO:0000256" key="11">
    <source>
        <dbReference type="ARBA" id="ARBA00023175"/>
    </source>
</evidence>
<evidence type="ECO:0000256" key="16">
    <source>
        <dbReference type="ARBA" id="ARBA00077719"/>
    </source>
</evidence>
<dbReference type="OrthoDB" id="64868at2759"/>
<keyword evidence="4" id="KW-0493">Microtubule</keyword>
<evidence type="ECO:0000256" key="6">
    <source>
        <dbReference type="ARBA" id="ARBA00022741"/>
    </source>
</evidence>
<gene>
    <name evidence="20" type="ORF">WN55_05003</name>
</gene>
<evidence type="ECO:0000256" key="8">
    <source>
        <dbReference type="ARBA" id="ARBA00023017"/>
    </source>
</evidence>
<dbReference type="GO" id="GO:0005524">
    <property type="term" value="F:ATP binding"/>
    <property type="evidence" value="ECO:0007669"/>
    <property type="project" value="UniProtKB-KW"/>
</dbReference>
<keyword evidence="6" id="KW-0547">Nucleotide-binding</keyword>
<dbReference type="SUPFAM" id="SSF52540">
    <property type="entry name" value="P-loop containing nucleoside triphosphate hydrolases"/>
    <property type="match status" value="4"/>
</dbReference>
<dbReference type="InterPro" id="IPR024317">
    <property type="entry name" value="Dynein_heavy_chain_D4_dom"/>
</dbReference>
<evidence type="ECO:0000256" key="10">
    <source>
        <dbReference type="ARBA" id="ARBA00023069"/>
    </source>
</evidence>
<dbReference type="InterPro" id="IPR035706">
    <property type="entry name" value="AAA_9"/>
</dbReference>
<keyword evidence="11" id="KW-0505">Motor protein</keyword>
<dbReference type="InterPro" id="IPR026983">
    <property type="entry name" value="DHC"/>
</dbReference>
<dbReference type="GO" id="GO:0008569">
    <property type="term" value="F:minus-end-directed microtubule motor activity"/>
    <property type="evidence" value="ECO:0007669"/>
    <property type="project" value="InterPro"/>
</dbReference>
<evidence type="ECO:0000256" key="5">
    <source>
        <dbReference type="ARBA" id="ARBA00022737"/>
    </source>
</evidence>
<protein>
    <recommendedName>
        <fullName evidence="16">Dynein-1, subspecies f</fullName>
    </recommendedName>
</protein>
<feature type="region of interest" description="Disordered" evidence="18">
    <location>
        <begin position="182"/>
        <end position="235"/>
    </location>
</feature>
<dbReference type="FunFam" id="1.20.920.20:FF:000001">
    <property type="entry name" value="dynein heavy chain 2, axonemal"/>
    <property type="match status" value="1"/>
</dbReference>
<feature type="domain" description="AAA+ ATPase" evidence="19">
    <location>
        <begin position="2897"/>
        <end position="3047"/>
    </location>
</feature>
<dbReference type="Pfam" id="PF18199">
    <property type="entry name" value="Dynein_C"/>
    <property type="match status" value="1"/>
</dbReference>
<dbReference type="PANTHER" id="PTHR22878:SF63">
    <property type="entry name" value="DYNEIN AXONEMAL HEAVY CHAIN 10"/>
    <property type="match status" value="1"/>
</dbReference>
<accession>A0A154PNN1</accession>
<dbReference type="GO" id="GO:0005858">
    <property type="term" value="C:axonemal dynein complex"/>
    <property type="evidence" value="ECO:0007669"/>
    <property type="project" value="UniProtKB-ARBA"/>
</dbReference>
<dbReference type="FunFam" id="1.10.287.2620:FF:000002">
    <property type="entry name" value="Dynein heavy chain 2, axonemal"/>
    <property type="match status" value="1"/>
</dbReference>
<dbReference type="InterPro" id="IPR027417">
    <property type="entry name" value="P-loop_NTPase"/>
</dbReference>
<dbReference type="GO" id="GO:0005874">
    <property type="term" value="C:microtubule"/>
    <property type="evidence" value="ECO:0007669"/>
    <property type="project" value="UniProtKB-KW"/>
</dbReference>
<dbReference type="FunFam" id="1.20.920.30:FF:000007">
    <property type="entry name" value="Dynein axonemal heavy chain 10"/>
    <property type="match status" value="1"/>
</dbReference>
<dbReference type="Gene3D" id="3.10.490.20">
    <property type="match status" value="1"/>
</dbReference>
<dbReference type="InterPro" id="IPR041658">
    <property type="entry name" value="AAA_lid_11"/>
</dbReference>
<comment type="subcellular location">
    <subcellularLocation>
        <location evidence="1">Cytoplasm</location>
        <location evidence="1">Cytoskeleton</location>
        <location evidence="1">Cilium axoneme</location>
    </subcellularLocation>
</comment>
<dbReference type="GO" id="GO:0060294">
    <property type="term" value="P:cilium movement involved in cell motility"/>
    <property type="evidence" value="ECO:0007669"/>
    <property type="project" value="UniProtKB-ARBA"/>
</dbReference>
<feature type="region of interest" description="Disordered" evidence="18">
    <location>
        <begin position="377"/>
        <end position="407"/>
    </location>
</feature>
<keyword evidence="9 17" id="KW-0175">Coiled coil</keyword>
<dbReference type="InterPro" id="IPR004273">
    <property type="entry name" value="Dynein_heavy_D6_P-loop"/>
</dbReference>
<evidence type="ECO:0000313" key="20">
    <source>
        <dbReference type="EMBL" id="KZC13452.1"/>
    </source>
</evidence>
<dbReference type="Gene3D" id="1.20.920.30">
    <property type="match status" value="1"/>
</dbReference>
<evidence type="ECO:0000256" key="3">
    <source>
        <dbReference type="ARBA" id="ARBA00022490"/>
    </source>
</evidence>
<dbReference type="Pfam" id="PF12781">
    <property type="entry name" value="AAA_9"/>
    <property type="match status" value="1"/>
</dbReference>
<evidence type="ECO:0000256" key="17">
    <source>
        <dbReference type="SAM" id="Coils"/>
    </source>
</evidence>
<evidence type="ECO:0000313" key="21">
    <source>
        <dbReference type="Proteomes" id="UP000076502"/>
    </source>
</evidence>
<keyword evidence="3" id="KW-0963">Cytoplasm</keyword>
<dbReference type="Pfam" id="PF12775">
    <property type="entry name" value="AAA_7"/>
    <property type="match status" value="1"/>
</dbReference>
<dbReference type="Gene3D" id="1.10.287.2620">
    <property type="match status" value="1"/>
</dbReference>
<feature type="domain" description="AAA+ ATPase" evidence="19">
    <location>
        <begin position="2535"/>
        <end position="2665"/>
    </location>
</feature>
<dbReference type="InterPro" id="IPR042228">
    <property type="entry name" value="Dynein_linker_3"/>
</dbReference>
<dbReference type="STRING" id="178035.A0A154PNN1"/>